<comment type="caution">
    <text evidence="1">The sequence shown here is derived from an EMBL/GenBank/DDBJ whole genome shotgun (WGS) entry which is preliminary data.</text>
</comment>
<name>A0A8X6H3R2_TRICU</name>
<protein>
    <submittedName>
        <fullName evidence="1">Uncharacterized protein</fullName>
    </submittedName>
</protein>
<organism evidence="1 2">
    <name type="scientific">Trichonephila clavata</name>
    <name type="common">Joro spider</name>
    <name type="synonym">Nephila clavata</name>
    <dbReference type="NCBI Taxonomy" id="2740835"/>
    <lineage>
        <taxon>Eukaryota</taxon>
        <taxon>Metazoa</taxon>
        <taxon>Ecdysozoa</taxon>
        <taxon>Arthropoda</taxon>
        <taxon>Chelicerata</taxon>
        <taxon>Arachnida</taxon>
        <taxon>Araneae</taxon>
        <taxon>Araneomorphae</taxon>
        <taxon>Entelegynae</taxon>
        <taxon>Araneoidea</taxon>
        <taxon>Nephilidae</taxon>
        <taxon>Trichonephila</taxon>
    </lineage>
</organism>
<proteinExistence type="predicted"/>
<gene>
    <name evidence="1" type="ORF">TNCT_447121</name>
</gene>
<dbReference type="EMBL" id="BMAO01037144">
    <property type="protein sequence ID" value="GFR15603.1"/>
    <property type="molecule type" value="Genomic_DNA"/>
</dbReference>
<dbReference type="OrthoDB" id="5852896at2759"/>
<dbReference type="AlphaFoldDB" id="A0A8X6H3R2"/>
<sequence length="66" mass="7381">MPHKRKRLFTRQNSQKFVLITEGRDEDGEKITQNVLVPVAYNHVPGSSLFFPEVAGPCGPAQKSKT</sequence>
<keyword evidence="2" id="KW-1185">Reference proteome</keyword>
<accession>A0A8X6H3R2</accession>
<evidence type="ECO:0000313" key="1">
    <source>
        <dbReference type="EMBL" id="GFR15603.1"/>
    </source>
</evidence>
<dbReference type="Proteomes" id="UP000887116">
    <property type="component" value="Unassembled WGS sequence"/>
</dbReference>
<evidence type="ECO:0000313" key="2">
    <source>
        <dbReference type="Proteomes" id="UP000887116"/>
    </source>
</evidence>
<reference evidence="1" key="1">
    <citation type="submission" date="2020-07" db="EMBL/GenBank/DDBJ databases">
        <title>Multicomponent nature underlies the extraordinary mechanical properties of spider dragline silk.</title>
        <authorList>
            <person name="Kono N."/>
            <person name="Nakamura H."/>
            <person name="Mori M."/>
            <person name="Yoshida Y."/>
            <person name="Ohtoshi R."/>
            <person name="Malay A.D."/>
            <person name="Moran D.A.P."/>
            <person name="Tomita M."/>
            <person name="Numata K."/>
            <person name="Arakawa K."/>
        </authorList>
    </citation>
    <scope>NUCLEOTIDE SEQUENCE</scope>
</reference>